<dbReference type="PIRSF" id="PIRSF019455">
    <property type="entry name" value="CopR_AtkY"/>
    <property type="match status" value="1"/>
</dbReference>
<keyword evidence="6" id="KW-1185">Reference proteome</keyword>
<keyword evidence="3" id="KW-0238">DNA-binding</keyword>
<evidence type="ECO:0000313" key="5">
    <source>
        <dbReference type="EMBL" id="MDQ1152215.1"/>
    </source>
</evidence>
<evidence type="ECO:0000256" key="4">
    <source>
        <dbReference type="ARBA" id="ARBA00023163"/>
    </source>
</evidence>
<dbReference type="Gene3D" id="1.10.10.10">
    <property type="entry name" value="Winged helix-like DNA-binding domain superfamily/Winged helix DNA-binding domain"/>
    <property type="match status" value="1"/>
</dbReference>
<dbReference type="EMBL" id="JAUTBA010000001">
    <property type="protein sequence ID" value="MDQ1152215.1"/>
    <property type="molecule type" value="Genomic_DNA"/>
</dbReference>
<evidence type="ECO:0000256" key="1">
    <source>
        <dbReference type="ARBA" id="ARBA00011046"/>
    </source>
</evidence>
<dbReference type="SUPFAM" id="SSF46785">
    <property type="entry name" value="Winged helix' DNA-binding domain"/>
    <property type="match status" value="1"/>
</dbReference>
<dbReference type="Proteomes" id="UP001244640">
    <property type="component" value="Unassembled WGS sequence"/>
</dbReference>
<dbReference type="Pfam" id="PF03965">
    <property type="entry name" value="Penicillinase_R"/>
    <property type="match status" value="1"/>
</dbReference>
<keyword evidence="4" id="KW-0804">Transcription</keyword>
<evidence type="ECO:0000256" key="2">
    <source>
        <dbReference type="ARBA" id="ARBA00023015"/>
    </source>
</evidence>
<evidence type="ECO:0000313" key="6">
    <source>
        <dbReference type="Proteomes" id="UP001244640"/>
    </source>
</evidence>
<reference evidence="5 6" key="1">
    <citation type="submission" date="2023-07" db="EMBL/GenBank/DDBJ databases">
        <title>Functional and genomic diversity of the sorghum phyllosphere microbiome.</title>
        <authorList>
            <person name="Shade A."/>
        </authorList>
    </citation>
    <scope>NUCLEOTIDE SEQUENCE [LARGE SCALE GENOMIC DNA]</scope>
    <source>
        <strain evidence="5 6">SORGH_AS_0892</strain>
    </source>
</reference>
<dbReference type="InterPro" id="IPR005650">
    <property type="entry name" value="BlaI_family"/>
</dbReference>
<protein>
    <submittedName>
        <fullName evidence="5">BlaI family penicillinase repressor</fullName>
    </submittedName>
</protein>
<organism evidence="5 6">
    <name type="scientific">Sphingobacterium zeae</name>
    <dbReference type="NCBI Taxonomy" id="1776859"/>
    <lineage>
        <taxon>Bacteria</taxon>
        <taxon>Pseudomonadati</taxon>
        <taxon>Bacteroidota</taxon>
        <taxon>Sphingobacteriia</taxon>
        <taxon>Sphingobacteriales</taxon>
        <taxon>Sphingobacteriaceae</taxon>
        <taxon>Sphingobacterium</taxon>
    </lineage>
</organism>
<dbReference type="InterPro" id="IPR036390">
    <property type="entry name" value="WH_DNA-bd_sf"/>
</dbReference>
<comment type="similarity">
    <text evidence="1">Belongs to the BlaI transcriptional regulatory family.</text>
</comment>
<proteinExistence type="inferred from homology"/>
<gene>
    <name evidence="5" type="ORF">QE382_004199</name>
</gene>
<name>A0ABU0UBJ6_9SPHI</name>
<evidence type="ECO:0000256" key="3">
    <source>
        <dbReference type="ARBA" id="ARBA00023125"/>
    </source>
</evidence>
<sequence length="136" mass="16032">MTCYYNSIFYAIKVMEDFKELTKAEEQIMKELWDMGRGFVKEIVDRLPEPKPAYNTVSTIVRILETKGFVTHESFGKSHQYLPKISKEEYKKGITGKLLTNYFDNSPKSMLSYFLEENRLDVQELDEILSIIERNK</sequence>
<keyword evidence="2" id="KW-0805">Transcription regulation</keyword>
<dbReference type="InterPro" id="IPR036388">
    <property type="entry name" value="WH-like_DNA-bd_sf"/>
</dbReference>
<dbReference type="Gene3D" id="1.10.4040.10">
    <property type="entry name" value="Penicillinase repressor domain"/>
    <property type="match status" value="1"/>
</dbReference>
<accession>A0ABU0UBJ6</accession>
<comment type="caution">
    <text evidence="5">The sequence shown here is derived from an EMBL/GenBank/DDBJ whole genome shotgun (WGS) entry which is preliminary data.</text>
</comment>